<evidence type="ECO:0000313" key="3">
    <source>
        <dbReference type="EMBL" id="CRG91116.1"/>
    </source>
</evidence>
<dbReference type="PANTHER" id="PTHR39465:SF1">
    <property type="entry name" value="DNA LIGASE D 3'-PHOSPHOESTERASE DOMAIN-CONTAINING PROTEIN"/>
    <property type="match status" value="1"/>
</dbReference>
<organism evidence="3 4">
    <name type="scientific">Talaromyces islandicus</name>
    <name type="common">Penicillium islandicum</name>
    <dbReference type="NCBI Taxonomy" id="28573"/>
    <lineage>
        <taxon>Eukaryota</taxon>
        <taxon>Fungi</taxon>
        <taxon>Dikarya</taxon>
        <taxon>Ascomycota</taxon>
        <taxon>Pezizomycotina</taxon>
        <taxon>Eurotiomycetes</taxon>
        <taxon>Eurotiomycetidae</taxon>
        <taxon>Eurotiales</taxon>
        <taxon>Trichocomaceae</taxon>
        <taxon>Talaromyces</taxon>
        <taxon>Talaromyces sect. Islandici</taxon>
    </lineage>
</organism>
<feature type="compositionally biased region" description="Polar residues" evidence="1">
    <location>
        <begin position="338"/>
        <end position="348"/>
    </location>
</feature>
<evidence type="ECO:0000256" key="1">
    <source>
        <dbReference type="SAM" id="MobiDB-lite"/>
    </source>
</evidence>
<evidence type="ECO:0000313" key="4">
    <source>
        <dbReference type="Proteomes" id="UP000054383"/>
    </source>
</evidence>
<feature type="compositionally biased region" description="Polar residues" evidence="1">
    <location>
        <begin position="210"/>
        <end position="219"/>
    </location>
</feature>
<keyword evidence="4" id="KW-1185">Reference proteome</keyword>
<name>A0A0U1M865_TALIS</name>
<accession>A0A0U1M865</accession>
<proteinExistence type="predicted"/>
<reference evidence="3 4" key="1">
    <citation type="submission" date="2015-04" db="EMBL/GenBank/DDBJ databases">
        <authorList>
            <person name="Syromyatnikov M.Y."/>
            <person name="Popov V.N."/>
        </authorList>
    </citation>
    <scope>NUCLEOTIDE SEQUENCE [LARGE SCALE GENOMIC DNA]</scope>
    <source>
        <strain evidence="3">WF-38-12</strain>
    </source>
</reference>
<dbReference type="EMBL" id="CVMT01000009">
    <property type="protein sequence ID" value="CRG91116.1"/>
    <property type="molecule type" value="Genomic_DNA"/>
</dbReference>
<feature type="region of interest" description="Disordered" evidence="1">
    <location>
        <begin position="1"/>
        <end position="52"/>
    </location>
</feature>
<dbReference type="Proteomes" id="UP000054383">
    <property type="component" value="Unassembled WGS sequence"/>
</dbReference>
<dbReference type="Pfam" id="PF13298">
    <property type="entry name" value="LigD_N"/>
    <property type="match status" value="1"/>
</dbReference>
<sequence>MKRSHSFASDEPNVTNPVTGLASLSAPVSPPRRKFADTQRAQTPVKQHAESEWPSLAVVEAGKVEVDDHVKLFSTRLAQASRPKPPLGTYPRLSIEDWVDLYSRNQNAHGHHFVIHQHDHPVAGPHYDLRLQFSESSSLSWAIMYGLPGDPNSRRINRNATETRVHCLWNHLIETGSAKTGSMIIWDTGEYEILPYYPEAKTQETDDSASDTSHVSSQPGLAPLSESEKLKDAFQNRKIRLRLHGSRLPKNYTISLRLSSQNDNEAREKTITSKRRRRTKRPSTKPKRTPTSRSPSPDIQAAESMPLALASEDGNTEETDEGRSASVSDSESVDAKTRLNNAYPGSTNSVGSIHQRRWFMSLDRPNSGFVQDKTERTWKREEKSGHLLGFDAFYVRGPEAERSIVTGRTGNEVLSDENATGFVPRRGWRPILN</sequence>
<evidence type="ECO:0000259" key="2">
    <source>
        <dbReference type="Pfam" id="PF13298"/>
    </source>
</evidence>
<feature type="region of interest" description="Disordered" evidence="1">
    <location>
        <begin position="259"/>
        <end position="348"/>
    </location>
</feature>
<dbReference type="OMA" id="SIHQRKW"/>
<protein>
    <recommendedName>
        <fullName evidence="2">DNA ligase D 3'-phosphoesterase domain-containing protein</fullName>
    </recommendedName>
</protein>
<feature type="domain" description="DNA ligase D 3'-phosphoesterase" evidence="2">
    <location>
        <begin position="116"/>
        <end position="254"/>
    </location>
</feature>
<gene>
    <name evidence="3" type="ORF">PISL3812_08164</name>
</gene>
<dbReference type="InterPro" id="IPR014144">
    <property type="entry name" value="LigD_PE_domain"/>
</dbReference>
<dbReference type="AlphaFoldDB" id="A0A0U1M865"/>
<dbReference type="PANTHER" id="PTHR39465">
    <property type="entry name" value="DNA LIGASE D, 3'-PHOSPHOESTERASE DOMAIN"/>
    <property type="match status" value="1"/>
</dbReference>
<feature type="compositionally biased region" description="Basic residues" evidence="1">
    <location>
        <begin position="272"/>
        <end position="290"/>
    </location>
</feature>
<feature type="region of interest" description="Disordered" evidence="1">
    <location>
        <begin position="203"/>
        <end position="229"/>
    </location>
</feature>
<dbReference type="OrthoDB" id="2588098at2759"/>